<keyword evidence="1 5" id="KW-0489">Methyltransferase</keyword>
<dbReference type="EMBL" id="JACEOL010000025">
    <property type="protein sequence ID" value="MBA4602179.1"/>
    <property type="molecule type" value="Genomic_DNA"/>
</dbReference>
<dbReference type="CDD" id="cd02440">
    <property type="entry name" value="AdoMet_MTases"/>
    <property type="match status" value="1"/>
</dbReference>
<organism evidence="7 8">
    <name type="scientific">Thermoactinomyces mirandus</name>
    <dbReference type="NCBI Taxonomy" id="2756294"/>
    <lineage>
        <taxon>Bacteria</taxon>
        <taxon>Bacillati</taxon>
        <taxon>Bacillota</taxon>
        <taxon>Bacilli</taxon>
        <taxon>Bacillales</taxon>
        <taxon>Thermoactinomycetaceae</taxon>
        <taxon>Thermoactinomyces</taxon>
    </lineage>
</organism>
<dbReference type="Pfam" id="PF13847">
    <property type="entry name" value="Methyltransf_31"/>
    <property type="match status" value="1"/>
</dbReference>
<dbReference type="HAMAP" id="MF_00835">
    <property type="entry name" value="BioC"/>
    <property type="match status" value="1"/>
</dbReference>
<gene>
    <name evidence="5 7" type="primary">bioC</name>
    <name evidence="7" type="ORF">H2C83_07590</name>
</gene>
<comment type="similarity">
    <text evidence="5">Belongs to the methyltransferase superfamily.</text>
</comment>
<evidence type="ECO:0000313" key="7">
    <source>
        <dbReference type="EMBL" id="MBA4602179.1"/>
    </source>
</evidence>
<evidence type="ECO:0000256" key="4">
    <source>
        <dbReference type="ARBA" id="ARBA00022756"/>
    </source>
</evidence>
<dbReference type="Gene3D" id="3.40.50.150">
    <property type="entry name" value="Vaccinia Virus protein VP39"/>
    <property type="match status" value="1"/>
</dbReference>
<evidence type="ECO:0000256" key="2">
    <source>
        <dbReference type="ARBA" id="ARBA00022679"/>
    </source>
</evidence>
<dbReference type="GO" id="GO:0010340">
    <property type="term" value="F:carboxyl-O-methyltransferase activity"/>
    <property type="evidence" value="ECO:0007669"/>
    <property type="project" value="UniProtKB-UniRule"/>
</dbReference>
<evidence type="ECO:0000256" key="1">
    <source>
        <dbReference type="ARBA" id="ARBA00022603"/>
    </source>
</evidence>
<comment type="catalytic activity">
    <reaction evidence="5">
        <text>malonyl-[ACP] + S-adenosyl-L-methionine = malonyl-[ACP] methyl ester + S-adenosyl-L-homocysteine</text>
        <dbReference type="Rhea" id="RHEA:17105"/>
        <dbReference type="Rhea" id="RHEA-COMP:9623"/>
        <dbReference type="Rhea" id="RHEA-COMP:9954"/>
        <dbReference type="ChEBI" id="CHEBI:57856"/>
        <dbReference type="ChEBI" id="CHEBI:59789"/>
        <dbReference type="ChEBI" id="CHEBI:78449"/>
        <dbReference type="ChEBI" id="CHEBI:78845"/>
        <dbReference type="EC" id="2.1.1.197"/>
    </reaction>
</comment>
<comment type="function">
    <text evidence="5">Converts the free carboxyl group of a malonyl-thioester to its methyl ester by transfer of a methyl group from S-adenosyl-L-methionine (SAM). It allows to synthesize pimeloyl-ACP via the fatty acid synthetic pathway.</text>
</comment>
<name>A0A7W2AQP7_9BACL</name>
<accession>A0A7W2AQP7</accession>
<evidence type="ECO:0000259" key="6">
    <source>
        <dbReference type="Pfam" id="PF13847"/>
    </source>
</evidence>
<dbReference type="GO" id="GO:0009102">
    <property type="term" value="P:biotin biosynthetic process"/>
    <property type="evidence" value="ECO:0007669"/>
    <property type="project" value="UniProtKB-UniRule"/>
</dbReference>
<dbReference type="InterPro" id="IPR025714">
    <property type="entry name" value="Methyltranfer_dom"/>
</dbReference>
<reference evidence="7 8" key="1">
    <citation type="submission" date="2020-07" db="EMBL/GenBank/DDBJ databases">
        <title>Thermoactinomyces phylogeny.</title>
        <authorList>
            <person name="Dunlap C."/>
        </authorList>
    </citation>
    <scope>NUCLEOTIDE SEQUENCE [LARGE SCALE GENOMIC DNA]</scope>
    <source>
        <strain evidence="7 8">AMNI-1</strain>
    </source>
</reference>
<comment type="pathway">
    <text evidence="5">Cofactor biosynthesis; biotin biosynthesis.</text>
</comment>
<protein>
    <recommendedName>
        <fullName evidence="5">Malonyl-[acyl-carrier protein] O-methyltransferase</fullName>
        <shortName evidence="5">Malonyl-ACP O-methyltransferase</shortName>
        <ecNumber evidence="5">2.1.1.197</ecNumber>
    </recommendedName>
    <alternativeName>
        <fullName evidence="5">Biotin synthesis protein BioC</fullName>
    </alternativeName>
</protein>
<keyword evidence="4 5" id="KW-0093">Biotin biosynthesis</keyword>
<evidence type="ECO:0000256" key="5">
    <source>
        <dbReference type="HAMAP-Rule" id="MF_00835"/>
    </source>
</evidence>
<dbReference type="PANTHER" id="PTHR13090">
    <property type="entry name" value="ARGININE-HYDROXYLASE NDUFAF5, MITOCHONDRIAL"/>
    <property type="match status" value="1"/>
</dbReference>
<evidence type="ECO:0000313" key="8">
    <source>
        <dbReference type="Proteomes" id="UP000538292"/>
    </source>
</evidence>
<proteinExistence type="inferred from homology"/>
<dbReference type="EC" id="2.1.1.197" evidence="5"/>
<sequence>MNKKLVARRFNHSVSTYQQYASVQKEMAARLVANLPPGQRIGRILEVGCGTGYLTGLLAGHYQSAEIIAVDIAEKMVAEARKLNDCPRIRFLVGDAEANEVLQQVGPVDLIISNATIQWLAFPELTVSRWHHLLKPEGWFIASTFGSHTFRELRKAFAVTESNHHLPPSRHALSMKTKQEWQQILTAGGFHVRKLDEQLRPFVYENCRTFLRSIKATGANYSESGHSLTKERKLLQDMMRIYDQMFKTDGGVVATYHLLYLYGWKGEGSGRKW</sequence>
<dbReference type="InterPro" id="IPR011814">
    <property type="entry name" value="BioC"/>
</dbReference>
<dbReference type="SUPFAM" id="SSF53335">
    <property type="entry name" value="S-adenosyl-L-methionine-dependent methyltransferases"/>
    <property type="match status" value="1"/>
</dbReference>
<dbReference type="UniPathway" id="UPA00078"/>
<dbReference type="NCBIfam" id="TIGR02072">
    <property type="entry name" value="BioC"/>
    <property type="match status" value="1"/>
</dbReference>
<comment type="caution">
    <text evidence="7">The sequence shown here is derived from an EMBL/GenBank/DDBJ whole genome shotgun (WGS) entry which is preliminary data.</text>
</comment>
<dbReference type="InterPro" id="IPR050602">
    <property type="entry name" value="Malonyl-ACP_OMT"/>
</dbReference>
<dbReference type="PANTHER" id="PTHR13090:SF1">
    <property type="entry name" value="ARGININE-HYDROXYLASE NDUFAF5, MITOCHONDRIAL"/>
    <property type="match status" value="1"/>
</dbReference>
<keyword evidence="3 5" id="KW-0949">S-adenosyl-L-methionine</keyword>
<dbReference type="GO" id="GO:0102130">
    <property type="term" value="F:malonyl-CoA methyltransferase activity"/>
    <property type="evidence" value="ECO:0007669"/>
    <property type="project" value="UniProtKB-EC"/>
</dbReference>
<keyword evidence="8" id="KW-1185">Reference proteome</keyword>
<dbReference type="AlphaFoldDB" id="A0A7W2AQP7"/>
<keyword evidence="2 5" id="KW-0808">Transferase</keyword>
<evidence type="ECO:0000256" key="3">
    <source>
        <dbReference type="ARBA" id="ARBA00022691"/>
    </source>
</evidence>
<dbReference type="Proteomes" id="UP000538292">
    <property type="component" value="Unassembled WGS sequence"/>
</dbReference>
<dbReference type="RefSeq" id="WP_181739422.1">
    <property type="nucleotide sequence ID" value="NZ_JACEOL010000025.1"/>
</dbReference>
<feature type="domain" description="Methyltransferase" evidence="6">
    <location>
        <begin position="43"/>
        <end position="189"/>
    </location>
</feature>
<dbReference type="GO" id="GO:0032259">
    <property type="term" value="P:methylation"/>
    <property type="evidence" value="ECO:0007669"/>
    <property type="project" value="UniProtKB-KW"/>
</dbReference>
<dbReference type="InterPro" id="IPR029063">
    <property type="entry name" value="SAM-dependent_MTases_sf"/>
</dbReference>